<protein>
    <submittedName>
        <fullName evidence="1">Arylsulfatase</fullName>
    </submittedName>
</protein>
<organism evidence="1 2">
    <name type="scientific">Streptomyces liangshanensis</name>
    <dbReference type="NCBI Taxonomy" id="2717324"/>
    <lineage>
        <taxon>Bacteria</taxon>
        <taxon>Bacillati</taxon>
        <taxon>Actinomycetota</taxon>
        <taxon>Actinomycetes</taxon>
        <taxon>Kitasatosporales</taxon>
        <taxon>Streptomycetaceae</taxon>
        <taxon>Streptomyces</taxon>
    </lineage>
</organism>
<keyword evidence="2" id="KW-1185">Reference proteome</keyword>
<dbReference type="Proteomes" id="UP000501179">
    <property type="component" value="Chromosome"/>
</dbReference>
<dbReference type="EMBL" id="CP050177">
    <property type="protein sequence ID" value="QIQ06662.1"/>
    <property type="molecule type" value="Genomic_DNA"/>
</dbReference>
<dbReference type="InterPro" id="IPR001920">
    <property type="entry name" value="Asp/Glu_race"/>
</dbReference>
<dbReference type="Gene3D" id="3.40.50.1860">
    <property type="match status" value="1"/>
</dbReference>
<accession>A0A6G9H7Z3</accession>
<dbReference type="InterPro" id="IPR015942">
    <property type="entry name" value="Asp/Glu/hydantoin_racemase"/>
</dbReference>
<name>A0A6G9H7Z3_9ACTN</name>
<gene>
    <name evidence="1" type="ORF">HA039_03215</name>
</gene>
<evidence type="ECO:0000313" key="1">
    <source>
        <dbReference type="EMBL" id="QIQ06662.1"/>
    </source>
</evidence>
<dbReference type="GO" id="GO:0047661">
    <property type="term" value="F:amino-acid racemase activity"/>
    <property type="evidence" value="ECO:0007669"/>
    <property type="project" value="InterPro"/>
</dbReference>
<reference evidence="1 2" key="1">
    <citation type="submission" date="2020-03" db="EMBL/GenBank/DDBJ databases">
        <title>A novel species.</title>
        <authorList>
            <person name="Gao J."/>
        </authorList>
    </citation>
    <scope>NUCLEOTIDE SEQUENCE [LARGE SCALE GENOMIC DNA]</scope>
    <source>
        <strain evidence="1 2">QMT-12</strain>
    </source>
</reference>
<sequence length="211" mass="21377">MMLALLHTSPAHVPVFDALRDSDHPGLVLRHVVAEELLGRARIEGPEAVADAVEAALEDVVAEGAAAVLCTCSTLGEVAEKAGRALGVPVLRVDRPMAAAAAEAGRVVVVATVESTLEPTLTLIREEAAGRPVDLRTVLVDGAWERFEAGDLDGYLDAVAASVDAVVAADVIVLAQASMAGAADRAATTVPVLSSPRPGLNAAAVAAAALS</sequence>
<dbReference type="Pfam" id="PF01177">
    <property type="entry name" value="Asp_Glu_race"/>
    <property type="match status" value="1"/>
</dbReference>
<dbReference type="AlphaFoldDB" id="A0A6G9H7Z3"/>
<evidence type="ECO:0000313" key="2">
    <source>
        <dbReference type="Proteomes" id="UP000501179"/>
    </source>
</evidence>
<dbReference type="KEGG" id="slia:HA039_03215"/>
<proteinExistence type="predicted"/>